<dbReference type="AlphaFoldDB" id="A0A5E8GZY0"/>
<organism evidence="2 3">
    <name type="scientific">Roseibium alexandrii (strain DSM 17067 / NCIMB 14079 / DFL-11)</name>
    <name type="common">Labrenzia alexandrii</name>
    <dbReference type="NCBI Taxonomy" id="244592"/>
    <lineage>
        <taxon>Bacteria</taxon>
        <taxon>Pseudomonadati</taxon>
        <taxon>Pseudomonadota</taxon>
        <taxon>Alphaproteobacteria</taxon>
        <taxon>Hyphomicrobiales</taxon>
        <taxon>Stappiaceae</taxon>
        <taxon>Roseibium</taxon>
    </lineage>
</organism>
<evidence type="ECO:0000313" key="3">
    <source>
        <dbReference type="Proteomes" id="UP000004703"/>
    </source>
</evidence>
<reference evidence="2 3" key="1">
    <citation type="submission" date="2008-01" db="EMBL/GenBank/DDBJ databases">
        <authorList>
            <person name="Wagner-Dobler I."/>
            <person name="Ferriera S."/>
            <person name="Johnson J."/>
            <person name="Kravitz S."/>
            <person name="Beeson K."/>
            <person name="Sutton G."/>
            <person name="Rogers Y.-H."/>
            <person name="Friedman R."/>
            <person name="Frazier M."/>
            <person name="Venter J.C."/>
        </authorList>
    </citation>
    <scope>NUCLEOTIDE SEQUENCE [LARGE SCALE GENOMIC DNA]</scope>
    <source>
        <strain evidence="3">DSM 17067 / NCIMB 14079 / DFL-11</strain>
    </source>
</reference>
<sequence>MEMLFPVIHKFTEKGEDRDANDRTDTMRSHTSDDIWDRRRRNLRAVIAWQGTNPSRICQDANLSVNTLNKFLRGDTRTMRWESLERICAALEISNTAVLDSQNPWSENRKQLHALVEAMSEDEARDALNRLLSRRA</sequence>
<evidence type="ECO:0000313" key="2">
    <source>
        <dbReference type="EMBL" id="EEE44570.2"/>
    </source>
</evidence>
<gene>
    <name evidence="2" type="ORF">SADFL11_1858</name>
</gene>
<dbReference type="Pfam" id="PF13443">
    <property type="entry name" value="HTH_26"/>
    <property type="match status" value="1"/>
</dbReference>
<dbReference type="InterPro" id="IPR001387">
    <property type="entry name" value="Cro/C1-type_HTH"/>
</dbReference>
<dbReference type="SUPFAM" id="SSF47413">
    <property type="entry name" value="lambda repressor-like DNA-binding domains"/>
    <property type="match status" value="1"/>
</dbReference>
<protein>
    <recommendedName>
        <fullName evidence="1">HTH cro/C1-type domain-containing protein</fullName>
    </recommendedName>
</protein>
<dbReference type="Gene3D" id="1.10.260.40">
    <property type="entry name" value="lambda repressor-like DNA-binding domains"/>
    <property type="match status" value="1"/>
</dbReference>
<proteinExistence type="predicted"/>
<accession>A0A5E8GZY0</accession>
<evidence type="ECO:0000259" key="1">
    <source>
        <dbReference type="Pfam" id="PF13443"/>
    </source>
</evidence>
<dbReference type="GO" id="GO:0003677">
    <property type="term" value="F:DNA binding"/>
    <property type="evidence" value="ECO:0007669"/>
    <property type="project" value="InterPro"/>
</dbReference>
<dbReference type="Proteomes" id="UP000004703">
    <property type="component" value="Chromosome"/>
</dbReference>
<name>A0A5E8GZY0_ROSAD</name>
<comment type="caution">
    <text evidence="2">The sequence shown here is derived from an EMBL/GenBank/DDBJ whole genome shotgun (WGS) entry which is preliminary data.</text>
</comment>
<dbReference type="EMBL" id="ACCU02000002">
    <property type="protein sequence ID" value="EEE44570.2"/>
    <property type="molecule type" value="Genomic_DNA"/>
</dbReference>
<dbReference type="InterPro" id="IPR010982">
    <property type="entry name" value="Lambda_DNA-bd_dom_sf"/>
</dbReference>
<feature type="domain" description="HTH cro/C1-type" evidence="1">
    <location>
        <begin position="42"/>
        <end position="93"/>
    </location>
</feature>
<reference evidence="2 3" key="2">
    <citation type="submission" date="2013-04" db="EMBL/GenBank/DDBJ databases">
        <authorList>
            <person name="Fiebig A."/>
            <person name="Pradella S."/>
            <person name="Wagner-Doebler I."/>
        </authorList>
    </citation>
    <scope>NUCLEOTIDE SEQUENCE [LARGE SCALE GENOMIC DNA]</scope>
    <source>
        <strain evidence="3">DSM 17067 / NCIMB 14079 / DFL-11</strain>
    </source>
</reference>